<evidence type="ECO:0000313" key="1">
    <source>
        <dbReference type="EMBL" id="SFK37416.1"/>
    </source>
</evidence>
<dbReference type="Proteomes" id="UP000323300">
    <property type="component" value="Unassembled WGS sequence"/>
</dbReference>
<dbReference type="AlphaFoldDB" id="A0A1I3Z1Q3"/>
<accession>A0A1I3Z1Q3</accession>
<sequence length="141" mass="14934">MIFANAARRAYHVGIFAGIALVLASCQSEQKTPSGGSGKSASLRIMEQTAIAAHKCWFASKDKAFRPYRFANELNSMSSQPRFLLVPAKNFGGLPALVVQARGSSSKVEVFGPLLSEPLGARVSADINRWSSGDLSCAATG</sequence>
<dbReference type="RefSeq" id="WP_244621674.1">
    <property type="nucleotide sequence ID" value="NZ_BSPE01000056.1"/>
</dbReference>
<evidence type="ECO:0000313" key="2">
    <source>
        <dbReference type="Proteomes" id="UP000323300"/>
    </source>
</evidence>
<gene>
    <name evidence="1" type="ORF">SAMN04488498_105284</name>
</gene>
<keyword evidence="2" id="KW-1185">Reference proteome</keyword>
<reference evidence="1 2" key="1">
    <citation type="submission" date="2016-10" db="EMBL/GenBank/DDBJ databases">
        <authorList>
            <person name="Varghese N."/>
            <person name="Submissions S."/>
        </authorList>
    </citation>
    <scope>NUCLEOTIDE SEQUENCE [LARGE SCALE GENOMIC DNA]</scope>
    <source>
        <strain evidence="1 2">DSM 21822</strain>
    </source>
</reference>
<dbReference type="EMBL" id="FOSL01000005">
    <property type="protein sequence ID" value="SFK37416.1"/>
    <property type="molecule type" value="Genomic_DNA"/>
</dbReference>
<name>A0A1I3Z1Q3_9HYPH</name>
<protein>
    <submittedName>
        <fullName evidence="1">Uncharacterized protein</fullName>
    </submittedName>
</protein>
<organism evidence="1 2">
    <name type="scientific">Neomesorhizobium albiziae</name>
    <dbReference type="NCBI Taxonomy" id="335020"/>
    <lineage>
        <taxon>Bacteria</taxon>
        <taxon>Pseudomonadati</taxon>
        <taxon>Pseudomonadota</taxon>
        <taxon>Alphaproteobacteria</taxon>
        <taxon>Hyphomicrobiales</taxon>
        <taxon>Phyllobacteriaceae</taxon>
        <taxon>Neomesorhizobium</taxon>
    </lineage>
</organism>
<proteinExistence type="predicted"/>